<gene>
    <name evidence="1" type="ORF">FPZ08_17850</name>
</gene>
<proteinExistence type="predicted"/>
<dbReference type="KEGG" id="dea:FPZ08_17850"/>
<sequence length="108" mass="11974">MLTSTVATLTRGEAWRLDDVSEPYEAGWALEAQLFARGLDDGDQQGKAHVQVSPDGIRWCDEGSTLDLLPGDALSFLRLREFGHFIRLRVDMPEGVERAFLVTIALKG</sequence>
<name>A0A5B8LX87_9HYPH</name>
<accession>A0A5B8LX87</accession>
<dbReference type="OrthoDB" id="1030389at2"/>
<organism evidence="1 2">
    <name type="scientific">Devosia ginsengisoli</name>
    <dbReference type="NCBI Taxonomy" id="400770"/>
    <lineage>
        <taxon>Bacteria</taxon>
        <taxon>Pseudomonadati</taxon>
        <taxon>Pseudomonadota</taxon>
        <taxon>Alphaproteobacteria</taxon>
        <taxon>Hyphomicrobiales</taxon>
        <taxon>Devosiaceae</taxon>
        <taxon>Devosia</taxon>
    </lineage>
</organism>
<dbReference type="RefSeq" id="WP_146291489.1">
    <property type="nucleotide sequence ID" value="NZ_CP042304.1"/>
</dbReference>
<evidence type="ECO:0000313" key="2">
    <source>
        <dbReference type="Proteomes" id="UP000315364"/>
    </source>
</evidence>
<protein>
    <submittedName>
        <fullName evidence="1">Uncharacterized protein</fullName>
    </submittedName>
</protein>
<dbReference type="AlphaFoldDB" id="A0A5B8LX87"/>
<dbReference type="Proteomes" id="UP000315364">
    <property type="component" value="Chromosome"/>
</dbReference>
<reference evidence="1 2" key="1">
    <citation type="submission" date="2019-07" db="EMBL/GenBank/DDBJ databases">
        <title>Full genome sequence of Devosia sp. Gsoil 520.</title>
        <authorList>
            <person name="Im W.-T."/>
        </authorList>
    </citation>
    <scope>NUCLEOTIDE SEQUENCE [LARGE SCALE GENOMIC DNA]</scope>
    <source>
        <strain evidence="1 2">Gsoil 520</strain>
    </source>
</reference>
<dbReference type="EMBL" id="CP042304">
    <property type="protein sequence ID" value="QDZ12451.1"/>
    <property type="molecule type" value="Genomic_DNA"/>
</dbReference>
<evidence type="ECO:0000313" key="1">
    <source>
        <dbReference type="EMBL" id="QDZ12451.1"/>
    </source>
</evidence>
<keyword evidence="2" id="KW-1185">Reference proteome</keyword>